<organism evidence="2 3">
    <name type="scientific">Cedecea neteri</name>
    <dbReference type="NCBI Taxonomy" id="158822"/>
    <lineage>
        <taxon>Bacteria</taxon>
        <taxon>Pseudomonadati</taxon>
        <taxon>Pseudomonadota</taxon>
        <taxon>Gammaproteobacteria</taxon>
        <taxon>Enterobacterales</taxon>
        <taxon>Enterobacteriaceae</taxon>
        <taxon>Cedecea</taxon>
    </lineage>
</organism>
<dbReference type="InterPro" id="IPR028154">
    <property type="entry name" value="AMP-dep_Lig_C"/>
</dbReference>
<reference evidence="2 3" key="1">
    <citation type="submission" date="2018-06" db="EMBL/GenBank/DDBJ databases">
        <authorList>
            <consortium name="Pathogen Informatics"/>
            <person name="Doyle S."/>
        </authorList>
    </citation>
    <scope>NUCLEOTIDE SEQUENCE [LARGE SCALE GENOMIC DNA]</scope>
    <source>
        <strain evidence="2 3">NCTC12120</strain>
    </source>
</reference>
<dbReference type="Gene3D" id="3.40.50.12780">
    <property type="entry name" value="N-terminal domain of ligase-like"/>
    <property type="match status" value="1"/>
</dbReference>
<protein>
    <submittedName>
        <fullName evidence="2">Phenylacetate-coenzyme A ligase</fullName>
        <ecNumber evidence="2">6.2.1.30</ecNumber>
    </submittedName>
</protein>
<keyword evidence="2" id="KW-0436">Ligase</keyword>
<dbReference type="AlphaFoldDB" id="A0A2X3JCE2"/>
<evidence type="ECO:0000313" key="3">
    <source>
        <dbReference type="Proteomes" id="UP000251197"/>
    </source>
</evidence>
<dbReference type="Gene3D" id="3.30.300.30">
    <property type="match status" value="1"/>
</dbReference>
<accession>A0A2X3JCE2</accession>
<dbReference type="InterPro" id="IPR042099">
    <property type="entry name" value="ANL_N_sf"/>
</dbReference>
<proteinExistence type="predicted"/>
<evidence type="ECO:0000259" key="1">
    <source>
        <dbReference type="Pfam" id="PF14535"/>
    </source>
</evidence>
<dbReference type="EMBL" id="UAVU01000011">
    <property type="protein sequence ID" value="SQC93603.1"/>
    <property type="molecule type" value="Genomic_DNA"/>
</dbReference>
<sequence>MNAALGITALDIYGLSEVMGPGVAMECLESRDGPTIWEDHFYPEIVDPQGGVPLEDGEHGELLFTTLTKEALPVIRYRTRDLTRLLPGSARTMRRMDQITGRSDDMLIIRGVNVFPSQLEEEILKFQHLAPHYQLEVHRRGHLDTLAIKVELKESSLYLSTNSAVGFVPRTAAPH</sequence>
<dbReference type="GO" id="GO:0047475">
    <property type="term" value="F:phenylacetate-CoA ligase activity"/>
    <property type="evidence" value="ECO:0007669"/>
    <property type="project" value="UniProtKB-EC"/>
</dbReference>
<dbReference type="PANTHER" id="PTHR43439">
    <property type="entry name" value="PHENYLACETATE-COENZYME A LIGASE"/>
    <property type="match status" value="1"/>
</dbReference>
<dbReference type="STRING" id="158822.LH23_16505"/>
<dbReference type="InterPro" id="IPR051414">
    <property type="entry name" value="Adenylate-forming_Reductase"/>
</dbReference>
<gene>
    <name evidence="2" type="primary">paaK_3</name>
    <name evidence="2" type="ORF">NCTC12120_06717</name>
</gene>
<dbReference type="Pfam" id="PF14535">
    <property type="entry name" value="AMP-binding_C_2"/>
    <property type="match status" value="1"/>
</dbReference>
<dbReference type="Proteomes" id="UP000251197">
    <property type="component" value="Unassembled WGS sequence"/>
</dbReference>
<dbReference type="PANTHER" id="PTHR43439:SF1">
    <property type="entry name" value="PHENYLACETATE-COENZYME A LIGASE"/>
    <property type="match status" value="1"/>
</dbReference>
<dbReference type="InterPro" id="IPR045851">
    <property type="entry name" value="AMP-bd_C_sf"/>
</dbReference>
<name>A0A2X3JCE2_9ENTR</name>
<dbReference type="EC" id="6.2.1.30" evidence="2"/>
<evidence type="ECO:0000313" key="2">
    <source>
        <dbReference type="EMBL" id="SQC93603.1"/>
    </source>
</evidence>
<dbReference type="SUPFAM" id="SSF56801">
    <property type="entry name" value="Acetyl-CoA synthetase-like"/>
    <property type="match status" value="1"/>
</dbReference>
<feature type="domain" description="AMP-dependent ligase C-terminal" evidence="1">
    <location>
        <begin position="111"/>
        <end position="155"/>
    </location>
</feature>